<dbReference type="Gene3D" id="1.20.120.140">
    <property type="entry name" value="Signal recognition particle SRP54, nucleotide-binding domain"/>
    <property type="match status" value="1"/>
</dbReference>
<sequence>MFKFFKKDKTEEVVNEESVEVTNDSVKTSETIDNDDSVEVESNLSEEVSDNEDSKKTAFAEESEEISLTNAEDSVSDDNNDTTKENKGFFKRLVAGLSKTRNSIVNSIDSVFSAFSSIDEDLYEELEEILITSDIGVKTTMEILDNLRDEVKEKHIKEPSELRELLIQNLTNAMNIGENEYDFENKKSIILVIGVNGVGKTTTIGKLAGQYKSQGKKVVLAAADTFRAAASEQLVTWANRAGVDIVASNEGADPGSVIFDAIASGKSKDADLIICDTAGRLHNKKNLMEELKKLDRIISKEYGDAHRENFIVLDATTGQNALEQAKQFKEVAEITGVILTKMDGTAKGGIAIAIQSELGIPVKFIGVGESIEDLQKFDSEKFIQALFTKDE</sequence>
<feature type="domain" description="SRP54-type proteins GTP-binding" evidence="11">
    <location>
        <begin position="361"/>
        <end position="374"/>
    </location>
</feature>
<dbReference type="SUPFAM" id="SSF47364">
    <property type="entry name" value="Domain of the SRP/SRP receptor G-proteins"/>
    <property type="match status" value="1"/>
</dbReference>
<name>A0A1T4V650_9FIRM</name>
<dbReference type="NCBIfam" id="TIGR00064">
    <property type="entry name" value="ftsY"/>
    <property type="match status" value="1"/>
</dbReference>
<proteinExistence type="inferred from homology"/>
<dbReference type="EC" id="3.6.5.4" evidence="9"/>
<keyword evidence="6 9" id="KW-0472">Membrane</keyword>
<comment type="similarity">
    <text evidence="9">Belongs to the GTP-binding SRP family. FtsY subfamily.</text>
</comment>
<evidence type="ECO:0000256" key="8">
    <source>
        <dbReference type="ARBA" id="ARBA00048027"/>
    </source>
</evidence>
<dbReference type="AlphaFoldDB" id="A0A1T4V650"/>
<evidence type="ECO:0000256" key="5">
    <source>
        <dbReference type="ARBA" id="ARBA00023134"/>
    </source>
</evidence>
<gene>
    <name evidence="9" type="primary">ftsY</name>
    <name evidence="12" type="ORF">SAMN02745111_00273</name>
</gene>
<dbReference type="GO" id="GO:0005886">
    <property type="term" value="C:plasma membrane"/>
    <property type="evidence" value="ECO:0007669"/>
    <property type="project" value="UniProtKB-SubCell"/>
</dbReference>
<evidence type="ECO:0000256" key="9">
    <source>
        <dbReference type="HAMAP-Rule" id="MF_00920"/>
    </source>
</evidence>
<keyword evidence="7 9" id="KW-0675">Receptor</keyword>
<dbReference type="EMBL" id="FUXZ01000002">
    <property type="protein sequence ID" value="SKA60417.1"/>
    <property type="molecule type" value="Genomic_DNA"/>
</dbReference>
<feature type="region of interest" description="Disordered" evidence="10">
    <location>
        <begin position="1"/>
        <end position="82"/>
    </location>
</feature>
<dbReference type="SMART" id="SM00382">
    <property type="entry name" value="AAA"/>
    <property type="match status" value="1"/>
</dbReference>
<comment type="function">
    <text evidence="9">Involved in targeting and insertion of nascent membrane proteins into the cytoplasmic membrane. Acts as a receptor for the complex formed by the signal recognition particle (SRP) and the ribosome-nascent chain (RNC).</text>
</comment>
<dbReference type="Proteomes" id="UP000190814">
    <property type="component" value="Unassembled WGS sequence"/>
</dbReference>
<dbReference type="PANTHER" id="PTHR43134:SF1">
    <property type="entry name" value="SIGNAL RECOGNITION PARTICLE RECEPTOR SUBUNIT ALPHA"/>
    <property type="match status" value="1"/>
</dbReference>
<keyword evidence="2 9" id="KW-0963">Cytoplasm</keyword>
<evidence type="ECO:0000256" key="6">
    <source>
        <dbReference type="ARBA" id="ARBA00023136"/>
    </source>
</evidence>
<feature type="binding site" evidence="9">
    <location>
        <begin position="340"/>
        <end position="343"/>
    </location>
    <ligand>
        <name>GTP</name>
        <dbReference type="ChEBI" id="CHEBI:37565"/>
    </ligand>
</feature>
<dbReference type="SUPFAM" id="SSF52540">
    <property type="entry name" value="P-loop containing nucleoside triphosphate hydrolases"/>
    <property type="match status" value="1"/>
</dbReference>
<dbReference type="Pfam" id="PF02881">
    <property type="entry name" value="SRP54_N"/>
    <property type="match status" value="1"/>
</dbReference>
<keyword evidence="3 9" id="KW-0547">Nucleotide-binding</keyword>
<keyword evidence="13" id="KW-1185">Reference proteome</keyword>
<dbReference type="InterPro" id="IPR013822">
    <property type="entry name" value="Signal_recog_particl_SRP54_hlx"/>
</dbReference>
<evidence type="ECO:0000256" key="3">
    <source>
        <dbReference type="ARBA" id="ARBA00022741"/>
    </source>
</evidence>
<comment type="catalytic activity">
    <reaction evidence="8 9">
        <text>GTP + H2O = GDP + phosphate + H(+)</text>
        <dbReference type="Rhea" id="RHEA:19669"/>
        <dbReference type="ChEBI" id="CHEBI:15377"/>
        <dbReference type="ChEBI" id="CHEBI:15378"/>
        <dbReference type="ChEBI" id="CHEBI:37565"/>
        <dbReference type="ChEBI" id="CHEBI:43474"/>
        <dbReference type="ChEBI" id="CHEBI:58189"/>
        <dbReference type="EC" id="3.6.5.4"/>
    </reaction>
</comment>
<dbReference type="InterPro" id="IPR003593">
    <property type="entry name" value="AAA+_ATPase"/>
</dbReference>
<accession>A0A1T4V650</accession>
<reference evidence="12 13" key="1">
    <citation type="submission" date="2017-02" db="EMBL/GenBank/DDBJ databases">
        <authorList>
            <person name="Peterson S.W."/>
        </authorList>
    </citation>
    <scope>NUCLEOTIDE SEQUENCE [LARGE SCALE GENOMIC DNA]</scope>
    <source>
        <strain evidence="12 13">ATCC 35992</strain>
    </source>
</reference>
<dbReference type="InterPro" id="IPR042101">
    <property type="entry name" value="SRP54_N_sf"/>
</dbReference>
<evidence type="ECO:0000256" key="2">
    <source>
        <dbReference type="ARBA" id="ARBA00022490"/>
    </source>
</evidence>
<dbReference type="GO" id="GO:0003924">
    <property type="term" value="F:GTPase activity"/>
    <property type="evidence" value="ECO:0007669"/>
    <property type="project" value="UniProtKB-UniRule"/>
</dbReference>
<dbReference type="Pfam" id="PF00448">
    <property type="entry name" value="SRP54"/>
    <property type="match status" value="1"/>
</dbReference>
<evidence type="ECO:0000259" key="11">
    <source>
        <dbReference type="PROSITE" id="PS00300"/>
    </source>
</evidence>
<protein>
    <recommendedName>
        <fullName evidence="9">Signal recognition particle receptor FtsY</fullName>
        <shortName evidence="9">SRP receptor</shortName>
        <ecNumber evidence="9">3.6.5.4</ecNumber>
    </recommendedName>
</protein>
<dbReference type="Gene3D" id="3.40.50.300">
    <property type="entry name" value="P-loop containing nucleotide triphosphate hydrolases"/>
    <property type="match status" value="1"/>
</dbReference>
<dbReference type="GO" id="GO:0006614">
    <property type="term" value="P:SRP-dependent cotranslational protein targeting to membrane"/>
    <property type="evidence" value="ECO:0007669"/>
    <property type="project" value="InterPro"/>
</dbReference>
<dbReference type="GO" id="GO:0005737">
    <property type="term" value="C:cytoplasm"/>
    <property type="evidence" value="ECO:0007669"/>
    <property type="project" value="UniProtKB-SubCell"/>
</dbReference>
<dbReference type="HAMAP" id="MF_00920">
    <property type="entry name" value="FtsY"/>
    <property type="match status" value="1"/>
</dbReference>
<keyword evidence="5 9" id="KW-0342">GTP-binding</keyword>
<dbReference type="GO" id="GO:0005525">
    <property type="term" value="F:GTP binding"/>
    <property type="evidence" value="ECO:0007669"/>
    <property type="project" value="UniProtKB-UniRule"/>
</dbReference>
<evidence type="ECO:0000256" key="4">
    <source>
        <dbReference type="ARBA" id="ARBA00022801"/>
    </source>
</evidence>
<dbReference type="OrthoDB" id="9804720at2"/>
<dbReference type="STRING" id="39495.SAMN02745111_00273"/>
<evidence type="ECO:0000256" key="7">
    <source>
        <dbReference type="ARBA" id="ARBA00023170"/>
    </source>
</evidence>
<dbReference type="InterPro" id="IPR036225">
    <property type="entry name" value="SRP/SRP_N"/>
</dbReference>
<dbReference type="PROSITE" id="PS00300">
    <property type="entry name" value="SRP54"/>
    <property type="match status" value="1"/>
</dbReference>
<organism evidence="12 13">
    <name type="scientific">Eubacterium uniforme</name>
    <dbReference type="NCBI Taxonomy" id="39495"/>
    <lineage>
        <taxon>Bacteria</taxon>
        <taxon>Bacillati</taxon>
        <taxon>Bacillota</taxon>
        <taxon>Clostridia</taxon>
        <taxon>Eubacteriales</taxon>
        <taxon>Eubacteriaceae</taxon>
        <taxon>Eubacterium</taxon>
    </lineage>
</organism>
<feature type="binding site" evidence="9">
    <location>
        <begin position="194"/>
        <end position="201"/>
    </location>
    <ligand>
        <name>GTP</name>
        <dbReference type="ChEBI" id="CHEBI:37565"/>
    </ligand>
</feature>
<dbReference type="InterPro" id="IPR004390">
    <property type="entry name" value="SR_rcpt_FtsY"/>
</dbReference>
<dbReference type="InterPro" id="IPR000897">
    <property type="entry name" value="SRP54_GTPase_dom"/>
</dbReference>
<evidence type="ECO:0000256" key="1">
    <source>
        <dbReference type="ARBA" id="ARBA00022475"/>
    </source>
</evidence>
<dbReference type="GO" id="GO:0005047">
    <property type="term" value="F:signal recognition particle binding"/>
    <property type="evidence" value="ECO:0007669"/>
    <property type="project" value="TreeGrafter"/>
</dbReference>
<comment type="subcellular location">
    <subcellularLocation>
        <location evidence="9">Cell membrane</location>
        <topology evidence="9">Peripheral membrane protein</topology>
        <orientation evidence="9">Cytoplasmic side</orientation>
    </subcellularLocation>
    <subcellularLocation>
        <location evidence="9">Cytoplasm</location>
    </subcellularLocation>
</comment>
<feature type="binding site" evidence="9">
    <location>
        <begin position="276"/>
        <end position="280"/>
    </location>
    <ligand>
        <name>GTP</name>
        <dbReference type="ChEBI" id="CHEBI:37565"/>
    </ligand>
</feature>
<comment type="subunit">
    <text evidence="9">Part of the signal recognition particle protein translocation system, which is composed of SRP and FtsY.</text>
</comment>
<dbReference type="SMART" id="SM00963">
    <property type="entry name" value="SRP54_N"/>
    <property type="match status" value="1"/>
</dbReference>
<keyword evidence="4 9" id="KW-0378">Hydrolase</keyword>
<evidence type="ECO:0000313" key="13">
    <source>
        <dbReference type="Proteomes" id="UP000190814"/>
    </source>
</evidence>
<dbReference type="InterPro" id="IPR027417">
    <property type="entry name" value="P-loop_NTPase"/>
</dbReference>
<evidence type="ECO:0000256" key="10">
    <source>
        <dbReference type="SAM" id="MobiDB-lite"/>
    </source>
</evidence>
<dbReference type="PANTHER" id="PTHR43134">
    <property type="entry name" value="SIGNAL RECOGNITION PARTICLE RECEPTOR SUBUNIT ALPHA"/>
    <property type="match status" value="1"/>
</dbReference>
<feature type="compositionally biased region" description="Basic and acidic residues" evidence="10">
    <location>
        <begin position="1"/>
        <end position="12"/>
    </location>
</feature>
<dbReference type="FunFam" id="1.20.120.140:FF:000002">
    <property type="entry name" value="Signal recognition particle receptor FtsY"/>
    <property type="match status" value="1"/>
</dbReference>
<dbReference type="FunFam" id="3.40.50.300:FF:000053">
    <property type="entry name" value="Signal recognition particle receptor FtsY"/>
    <property type="match status" value="1"/>
</dbReference>
<evidence type="ECO:0000313" key="12">
    <source>
        <dbReference type="EMBL" id="SKA60417.1"/>
    </source>
</evidence>
<keyword evidence="1 9" id="KW-1003">Cell membrane</keyword>
<dbReference type="SMART" id="SM00962">
    <property type="entry name" value="SRP54"/>
    <property type="match status" value="1"/>
</dbReference>